<dbReference type="PANTHER" id="PTHR43289:SF6">
    <property type="entry name" value="SERINE_THREONINE-PROTEIN KINASE NEKL-3"/>
    <property type="match status" value="1"/>
</dbReference>
<organism evidence="7 8">
    <name type="scientific">Archangium lansingense</name>
    <dbReference type="NCBI Taxonomy" id="2995310"/>
    <lineage>
        <taxon>Bacteria</taxon>
        <taxon>Pseudomonadati</taxon>
        <taxon>Myxococcota</taxon>
        <taxon>Myxococcia</taxon>
        <taxon>Myxococcales</taxon>
        <taxon>Cystobacterineae</taxon>
        <taxon>Archangiaceae</taxon>
        <taxon>Archangium</taxon>
    </lineage>
</organism>
<protein>
    <submittedName>
        <fullName evidence="7">Protein kinase</fullName>
    </submittedName>
</protein>
<evidence type="ECO:0000256" key="5">
    <source>
        <dbReference type="SAM" id="Phobius"/>
    </source>
</evidence>
<dbReference type="RefSeq" id="WP_267534607.1">
    <property type="nucleotide sequence ID" value="NZ_JAPNKA010000001.1"/>
</dbReference>
<dbReference type="Proteomes" id="UP001207654">
    <property type="component" value="Unassembled WGS sequence"/>
</dbReference>
<keyword evidence="8" id="KW-1185">Reference proteome</keyword>
<feature type="transmembrane region" description="Helical" evidence="5">
    <location>
        <begin position="236"/>
        <end position="255"/>
    </location>
</feature>
<evidence type="ECO:0000313" key="7">
    <source>
        <dbReference type="EMBL" id="MCY1075687.1"/>
    </source>
</evidence>
<evidence type="ECO:0000256" key="3">
    <source>
        <dbReference type="ARBA" id="ARBA00022777"/>
    </source>
</evidence>
<comment type="caution">
    <text evidence="7">The sequence shown here is derived from an EMBL/GenBank/DDBJ whole genome shotgun (WGS) entry which is preliminary data.</text>
</comment>
<keyword evidence="2" id="KW-0547">Nucleotide-binding</keyword>
<dbReference type="SUPFAM" id="SSF56112">
    <property type="entry name" value="Protein kinase-like (PK-like)"/>
    <property type="match status" value="1"/>
</dbReference>
<dbReference type="PROSITE" id="PS50011">
    <property type="entry name" value="PROTEIN_KINASE_DOM"/>
    <property type="match status" value="1"/>
</dbReference>
<dbReference type="EMBL" id="JAPNKA010000001">
    <property type="protein sequence ID" value="MCY1075687.1"/>
    <property type="molecule type" value="Genomic_DNA"/>
</dbReference>
<dbReference type="InterPro" id="IPR011009">
    <property type="entry name" value="Kinase-like_dom_sf"/>
</dbReference>
<feature type="domain" description="Protein kinase" evidence="6">
    <location>
        <begin position="17"/>
        <end position="269"/>
    </location>
</feature>
<dbReference type="Gene3D" id="3.30.200.20">
    <property type="entry name" value="Phosphorylase Kinase, domain 1"/>
    <property type="match status" value="1"/>
</dbReference>
<keyword evidence="5" id="KW-0472">Membrane</keyword>
<keyword evidence="3 7" id="KW-0418">Kinase</keyword>
<sequence>MPPGTSTGARHVVNDRYRLLTALASGGMAEFFLGVARGAEGFSRKVAIKRMLPQLAQNPLIAQMFLAEARLATHLQHQNIATVYDVGQGPEGLFLVMELVEGWDLGVLLRHAQARGVRFPPHLVAFIATQVLAGLAHAYRRRGDGRQVVAAHRLRDLLKQSVITGLIENLRHYEKLLQQQLDIQGTSIFELNIRANDWRVSQHGPLLLLFQVVFALAIGGILAFVLALVQPAEEKLNYALIYVGVCVFLFLLNFAGGRMVGRFRIPMEK</sequence>
<feature type="transmembrane region" description="Helical" evidence="5">
    <location>
        <begin position="206"/>
        <end position="230"/>
    </location>
</feature>
<dbReference type="SMART" id="SM00220">
    <property type="entry name" value="S_TKc"/>
    <property type="match status" value="1"/>
</dbReference>
<keyword evidence="1" id="KW-0808">Transferase</keyword>
<keyword evidence="5" id="KW-0812">Transmembrane</keyword>
<evidence type="ECO:0000256" key="4">
    <source>
        <dbReference type="ARBA" id="ARBA00022840"/>
    </source>
</evidence>
<accession>A0ABT4A219</accession>
<dbReference type="InterPro" id="IPR000719">
    <property type="entry name" value="Prot_kinase_dom"/>
</dbReference>
<dbReference type="Pfam" id="PF00069">
    <property type="entry name" value="Pkinase"/>
    <property type="match status" value="1"/>
</dbReference>
<name>A0ABT4A219_9BACT</name>
<evidence type="ECO:0000256" key="1">
    <source>
        <dbReference type="ARBA" id="ARBA00022679"/>
    </source>
</evidence>
<keyword evidence="5" id="KW-1133">Transmembrane helix</keyword>
<proteinExistence type="predicted"/>
<evidence type="ECO:0000313" key="8">
    <source>
        <dbReference type="Proteomes" id="UP001207654"/>
    </source>
</evidence>
<reference evidence="7 8" key="1">
    <citation type="submission" date="2022-11" db="EMBL/GenBank/DDBJ databases">
        <title>Minimal conservation of predation-associated metabolite biosynthetic gene clusters underscores biosynthetic potential of Myxococcota including descriptions for ten novel species: Archangium lansinium sp. nov., Myxococcus landrumus sp. nov., Nannocystis bai.</title>
        <authorList>
            <person name="Ahearne A."/>
            <person name="Stevens C."/>
            <person name="Phillips K."/>
        </authorList>
    </citation>
    <scope>NUCLEOTIDE SEQUENCE [LARGE SCALE GENOMIC DNA]</scope>
    <source>
        <strain evidence="7 8">MIWBW</strain>
    </source>
</reference>
<evidence type="ECO:0000259" key="6">
    <source>
        <dbReference type="PROSITE" id="PS50011"/>
    </source>
</evidence>
<dbReference type="PANTHER" id="PTHR43289">
    <property type="entry name" value="MITOGEN-ACTIVATED PROTEIN KINASE KINASE KINASE 20-RELATED"/>
    <property type="match status" value="1"/>
</dbReference>
<evidence type="ECO:0000256" key="2">
    <source>
        <dbReference type="ARBA" id="ARBA00022741"/>
    </source>
</evidence>
<dbReference type="GO" id="GO:0016301">
    <property type="term" value="F:kinase activity"/>
    <property type="evidence" value="ECO:0007669"/>
    <property type="project" value="UniProtKB-KW"/>
</dbReference>
<keyword evidence="4" id="KW-0067">ATP-binding</keyword>
<gene>
    <name evidence="7" type="ORF">OV287_14495</name>
</gene>